<name>A0A1M5LCN5_STRHI</name>
<dbReference type="RefSeq" id="WP_073488653.1">
    <property type="nucleotide sequence ID" value="NZ_FQVN01000011.1"/>
</dbReference>
<feature type="domain" description="Ferric siderophore reductase C-terminal" evidence="1">
    <location>
        <begin position="207"/>
        <end position="226"/>
    </location>
</feature>
<evidence type="ECO:0000259" key="1">
    <source>
        <dbReference type="Pfam" id="PF11575"/>
    </source>
</evidence>
<dbReference type="AlphaFoldDB" id="A0A1M5LCN5"/>
<gene>
    <name evidence="2" type="ORF">SAMN05444320_11163</name>
</gene>
<dbReference type="GO" id="GO:0051537">
    <property type="term" value="F:2 iron, 2 sulfur cluster binding"/>
    <property type="evidence" value="ECO:0007669"/>
    <property type="project" value="InterPro"/>
</dbReference>
<reference evidence="2 3" key="1">
    <citation type="submission" date="2016-11" db="EMBL/GenBank/DDBJ databases">
        <authorList>
            <person name="Jaros S."/>
            <person name="Januszkiewicz K."/>
            <person name="Wedrychowicz H."/>
        </authorList>
    </citation>
    <scope>NUCLEOTIDE SEQUENCE [LARGE SCALE GENOMIC DNA]</scope>
    <source>
        <strain evidence="2 3">DSM 44523</strain>
    </source>
</reference>
<sequence length="234" mass="25800">MRDSGTWLSRCSEVLPRPVAAPGPDHILVDWREYCDPAVRWLRACVEEWQERGQFRHHRAGTVLVAFRAGWLATSATVPEYHLGAPLPSLAGARAVLDSEGRLMHLSLSGSDQVLSDADASADAWWSELHQFFAPLAEGLAAVGGPPADSDQYWGNPVGLVGEVLRRVATLGAPGDVRASAHRLRAASGREHLLVLRNHPDGSWSRRRTCCQWWRRDGGYCTDCVLHDSPVRAR</sequence>
<evidence type="ECO:0000313" key="3">
    <source>
        <dbReference type="Proteomes" id="UP000184501"/>
    </source>
</evidence>
<dbReference type="Proteomes" id="UP000184501">
    <property type="component" value="Unassembled WGS sequence"/>
</dbReference>
<dbReference type="EMBL" id="FQVN01000011">
    <property type="protein sequence ID" value="SHG62720.1"/>
    <property type="molecule type" value="Genomic_DNA"/>
</dbReference>
<dbReference type="InterPro" id="IPR024726">
    <property type="entry name" value="FhuF_C"/>
</dbReference>
<protein>
    <submittedName>
        <fullName evidence="2">FhuF 2Fe-2S C-terminal domain-containing protein</fullName>
    </submittedName>
</protein>
<evidence type="ECO:0000313" key="2">
    <source>
        <dbReference type="EMBL" id="SHG62720.1"/>
    </source>
</evidence>
<proteinExistence type="predicted"/>
<keyword evidence="3" id="KW-1185">Reference proteome</keyword>
<dbReference type="Pfam" id="PF11575">
    <property type="entry name" value="FhuF_C"/>
    <property type="match status" value="1"/>
</dbReference>
<organism evidence="2 3">
    <name type="scientific">Streptoalloteichus hindustanus</name>
    <dbReference type="NCBI Taxonomy" id="2017"/>
    <lineage>
        <taxon>Bacteria</taxon>
        <taxon>Bacillati</taxon>
        <taxon>Actinomycetota</taxon>
        <taxon>Actinomycetes</taxon>
        <taxon>Pseudonocardiales</taxon>
        <taxon>Pseudonocardiaceae</taxon>
        <taxon>Streptoalloteichus</taxon>
    </lineage>
</organism>
<dbReference type="OrthoDB" id="3290158at2"/>
<accession>A0A1M5LCN5</accession>